<comment type="caution">
    <text evidence="2">The sequence shown here is derived from an EMBL/GenBank/DDBJ whole genome shotgun (WGS) entry which is preliminary data.</text>
</comment>
<dbReference type="Pfam" id="PF11575">
    <property type="entry name" value="FhuF_C"/>
    <property type="match status" value="1"/>
</dbReference>
<evidence type="ECO:0000313" key="3">
    <source>
        <dbReference type="Proteomes" id="UP001501752"/>
    </source>
</evidence>
<name>A0ABP9E7Q3_9ACTN</name>
<feature type="domain" description="Ferric siderophore reductase C-terminal" evidence="1">
    <location>
        <begin position="212"/>
        <end position="231"/>
    </location>
</feature>
<proteinExistence type="predicted"/>
<reference evidence="3" key="1">
    <citation type="journal article" date="2019" name="Int. J. Syst. Evol. Microbiol.">
        <title>The Global Catalogue of Microorganisms (GCM) 10K type strain sequencing project: providing services to taxonomists for standard genome sequencing and annotation.</title>
        <authorList>
            <consortium name="The Broad Institute Genomics Platform"/>
            <consortium name="The Broad Institute Genome Sequencing Center for Infectious Disease"/>
            <person name="Wu L."/>
            <person name="Ma J."/>
        </authorList>
    </citation>
    <scope>NUCLEOTIDE SEQUENCE [LARGE SCALE GENOMIC DNA]</scope>
    <source>
        <strain evidence="3">JCM 13006</strain>
    </source>
</reference>
<dbReference type="Proteomes" id="UP001501752">
    <property type="component" value="Unassembled WGS sequence"/>
</dbReference>
<evidence type="ECO:0000259" key="1">
    <source>
        <dbReference type="Pfam" id="PF11575"/>
    </source>
</evidence>
<sequence length="244" mass="25254">MHPEPPLFLLGRLGPYFTVRAGDAPPPGFRPLRELYAPGPGTPLAAKFAAAARQLGTREARVAVSVVHLGLAARLWSVALGHAALTGAVPELGPDLAHFHLPPTGPLDLWLPPAPGAPAPDPAEELHRAVTTANLGPLSDAVRSHAPLATRLLDGNSASALAGAARMITADPVLRQAGAARAADSLVRSLLERPPLLGTGTLAPGGPPRFRRTSCCLYYRVTGGGICGDCVFDRAPARNPQPHG</sequence>
<evidence type="ECO:0000313" key="2">
    <source>
        <dbReference type="EMBL" id="GAA4870430.1"/>
    </source>
</evidence>
<organism evidence="2 3">
    <name type="scientific">Kitasatospora terrestris</name>
    <dbReference type="NCBI Taxonomy" id="258051"/>
    <lineage>
        <taxon>Bacteria</taxon>
        <taxon>Bacillati</taxon>
        <taxon>Actinomycetota</taxon>
        <taxon>Actinomycetes</taxon>
        <taxon>Kitasatosporales</taxon>
        <taxon>Streptomycetaceae</taxon>
        <taxon>Kitasatospora</taxon>
    </lineage>
</organism>
<keyword evidence="3" id="KW-1185">Reference proteome</keyword>
<dbReference type="RefSeq" id="WP_345699688.1">
    <property type="nucleotide sequence ID" value="NZ_BAABIS010000001.1"/>
</dbReference>
<dbReference type="EMBL" id="BAABIS010000001">
    <property type="protein sequence ID" value="GAA4870430.1"/>
    <property type="molecule type" value="Genomic_DNA"/>
</dbReference>
<gene>
    <name evidence="2" type="ORF">GCM10023235_56480</name>
</gene>
<dbReference type="InterPro" id="IPR024726">
    <property type="entry name" value="FhuF_C"/>
</dbReference>
<protein>
    <submittedName>
        <fullName evidence="2">(2Fe-2S)-binding protein</fullName>
    </submittedName>
</protein>
<accession>A0ABP9E7Q3</accession>